<dbReference type="SMART" id="SM00873">
    <property type="entry name" value="B3_4"/>
    <property type="match status" value="1"/>
</dbReference>
<keyword evidence="10" id="KW-0030">Aminoacyl-tRNA synthetase</keyword>
<dbReference type="Gene3D" id="3.30.56.10">
    <property type="match status" value="1"/>
</dbReference>
<evidence type="ECO:0000256" key="6">
    <source>
        <dbReference type="ARBA" id="ARBA00022741"/>
    </source>
</evidence>
<dbReference type="GO" id="GO:0009328">
    <property type="term" value="C:phenylalanine-tRNA ligase complex"/>
    <property type="evidence" value="ECO:0007669"/>
    <property type="project" value="TreeGrafter"/>
</dbReference>
<dbReference type="InterPro" id="IPR004531">
    <property type="entry name" value="Phe-tRNA-synth_IIc_bsu_arc_euk"/>
</dbReference>
<evidence type="ECO:0000256" key="3">
    <source>
        <dbReference type="ARBA" id="ARBA00022490"/>
    </source>
</evidence>
<comment type="similarity">
    <text evidence="2">Belongs to the phenylalanyl-tRNA synthetase beta subunit family. Type 2 subfamily.</text>
</comment>
<evidence type="ECO:0000256" key="7">
    <source>
        <dbReference type="ARBA" id="ARBA00022840"/>
    </source>
</evidence>
<evidence type="ECO:0000256" key="9">
    <source>
        <dbReference type="ARBA" id="ARBA00022917"/>
    </source>
</evidence>
<dbReference type="Pfam" id="PF03483">
    <property type="entry name" value="B3_4"/>
    <property type="match status" value="1"/>
</dbReference>
<accession>X0V042</accession>
<evidence type="ECO:0000313" key="12">
    <source>
        <dbReference type="EMBL" id="GAG11444.1"/>
    </source>
</evidence>
<reference evidence="12" key="1">
    <citation type="journal article" date="2014" name="Front. Microbiol.">
        <title>High frequency of phylogenetically diverse reductive dehalogenase-homologous genes in deep subseafloor sedimentary metagenomes.</title>
        <authorList>
            <person name="Kawai M."/>
            <person name="Futagami T."/>
            <person name="Toyoda A."/>
            <person name="Takaki Y."/>
            <person name="Nishi S."/>
            <person name="Hori S."/>
            <person name="Arai W."/>
            <person name="Tsubouchi T."/>
            <person name="Morono Y."/>
            <person name="Uchiyama I."/>
            <person name="Ito T."/>
            <person name="Fujiyama A."/>
            <person name="Inagaki F."/>
            <person name="Takami H."/>
        </authorList>
    </citation>
    <scope>NUCLEOTIDE SEQUENCE</scope>
    <source>
        <strain evidence="12">Expedition CK06-06</strain>
    </source>
</reference>
<dbReference type="InterPro" id="IPR005146">
    <property type="entry name" value="B3/B4_tRNA-bd"/>
</dbReference>
<feature type="non-terminal residue" evidence="12">
    <location>
        <position position="1"/>
    </location>
</feature>
<keyword evidence="3" id="KW-0963">Cytoplasm</keyword>
<dbReference type="FunFam" id="3.50.40.10:FF:000003">
    <property type="entry name" value="Phenylalanine--tRNA ligase beta subunit"/>
    <property type="match status" value="1"/>
</dbReference>
<keyword evidence="6" id="KW-0547">Nucleotide-binding</keyword>
<dbReference type="Gene3D" id="3.50.40.10">
    <property type="entry name" value="Phenylalanyl-trna Synthetase, Chain B, domain 3"/>
    <property type="match status" value="1"/>
</dbReference>
<proteinExistence type="inferred from homology"/>
<protein>
    <recommendedName>
        <fullName evidence="11">B3/B4 tRNA-binding domain-containing protein</fullName>
    </recommendedName>
</protein>
<keyword evidence="7" id="KW-0067">ATP-binding</keyword>
<dbReference type="EMBL" id="BARS01024749">
    <property type="protein sequence ID" value="GAG11444.1"/>
    <property type="molecule type" value="Genomic_DNA"/>
</dbReference>
<gene>
    <name evidence="12" type="ORF">S01H1_39240</name>
</gene>
<keyword evidence="4" id="KW-0436">Ligase</keyword>
<comment type="subcellular location">
    <subcellularLocation>
        <location evidence="1">Cytoplasm</location>
    </subcellularLocation>
</comment>
<dbReference type="GO" id="GO:0004826">
    <property type="term" value="F:phenylalanine-tRNA ligase activity"/>
    <property type="evidence" value="ECO:0007669"/>
    <property type="project" value="InterPro"/>
</dbReference>
<dbReference type="InterPro" id="IPR045060">
    <property type="entry name" value="Phe-tRNA-ligase_IIc_bsu"/>
</dbReference>
<dbReference type="PANTHER" id="PTHR10947:SF0">
    <property type="entry name" value="PHENYLALANINE--TRNA LIGASE BETA SUBUNIT"/>
    <property type="match status" value="1"/>
</dbReference>
<dbReference type="GO" id="GO:0003723">
    <property type="term" value="F:RNA binding"/>
    <property type="evidence" value="ECO:0007669"/>
    <property type="project" value="InterPro"/>
</dbReference>
<evidence type="ECO:0000256" key="4">
    <source>
        <dbReference type="ARBA" id="ARBA00022598"/>
    </source>
</evidence>
<keyword evidence="5" id="KW-0479">Metal-binding</keyword>
<feature type="domain" description="B3/B4 tRNA-binding" evidence="11">
    <location>
        <begin position="54"/>
        <end position="212"/>
    </location>
</feature>
<dbReference type="InterPro" id="IPR020825">
    <property type="entry name" value="Phe-tRNA_synthase-like_B3/B4"/>
</dbReference>
<keyword evidence="8" id="KW-0460">Magnesium</keyword>
<sequence length="268" mass="30418">GFQLEVFPNRPDLLSIEGLARAYASFTGLRTGLREYEVKEAGYKVNVEKKVEGVRPYFVTAVVKNVDFDDSLIRSVIQMQEKLHVTHGRRRRKVAVGLHNLEPIEFPVTYTTKPPDFKFRPLGERFEKDLTQILTEMHTGREYAWTVEGFEEYPMILDSKGMVLSMPPIINGEYTRIDEATRDIFIDVTGTDLKAITEVLNIIVTTFADRGAQIYAVENHYYNGEALKTPDLGPREMALDNDYVNGTLGMEFTSEETATLLGKMGYDA</sequence>
<evidence type="ECO:0000256" key="10">
    <source>
        <dbReference type="ARBA" id="ARBA00023146"/>
    </source>
</evidence>
<dbReference type="GO" id="GO:0005524">
    <property type="term" value="F:ATP binding"/>
    <property type="evidence" value="ECO:0007669"/>
    <property type="project" value="UniProtKB-KW"/>
</dbReference>
<dbReference type="PANTHER" id="PTHR10947">
    <property type="entry name" value="PHENYLALANYL-TRNA SYNTHETASE BETA CHAIN AND LEUCINE-RICH REPEAT-CONTAINING PROTEIN 47"/>
    <property type="match status" value="1"/>
</dbReference>
<dbReference type="AlphaFoldDB" id="X0V042"/>
<dbReference type="GO" id="GO:0046872">
    <property type="term" value="F:metal ion binding"/>
    <property type="evidence" value="ECO:0007669"/>
    <property type="project" value="UniProtKB-KW"/>
</dbReference>
<keyword evidence="9" id="KW-0648">Protein biosynthesis</keyword>
<evidence type="ECO:0000259" key="11">
    <source>
        <dbReference type="SMART" id="SM00873"/>
    </source>
</evidence>
<dbReference type="GO" id="GO:0006432">
    <property type="term" value="P:phenylalanyl-tRNA aminoacylation"/>
    <property type="evidence" value="ECO:0007669"/>
    <property type="project" value="InterPro"/>
</dbReference>
<feature type="non-terminal residue" evidence="12">
    <location>
        <position position="268"/>
    </location>
</feature>
<evidence type="ECO:0000256" key="2">
    <source>
        <dbReference type="ARBA" id="ARBA00007438"/>
    </source>
</evidence>
<evidence type="ECO:0000256" key="5">
    <source>
        <dbReference type="ARBA" id="ARBA00022723"/>
    </source>
</evidence>
<comment type="caution">
    <text evidence="12">The sequence shown here is derived from an EMBL/GenBank/DDBJ whole genome shotgun (WGS) entry which is preliminary data.</text>
</comment>
<evidence type="ECO:0000256" key="1">
    <source>
        <dbReference type="ARBA" id="ARBA00004496"/>
    </source>
</evidence>
<name>X0V042_9ZZZZ</name>
<evidence type="ECO:0000256" key="8">
    <source>
        <dbReference type="ARBA" id="ARBA00022842"/>
    </source>
</evidence>
<dbReference type="NCBIfam" id="TIGR00471">
    <property type="entry name" value="pheT_arch"/>
    <property type="match status" value="1"/>
</dbReference>
<organism evidence="12">
    <name type="scientific">marine sediment metagenome</name>
    <dbReference type="NCBI Taxonomy" id="412755"/>
    <lineage>
        <taxon>unclassified sequences</taxon>
        <taxon>metagenomes</taxon>
        <taxon>ecological metagenomes</taxon>
    </lineage>
</organism>